<proteinExistence type="predicted"/>
<gene>
    <name evidence="4" type="ORF">EDD53_2461</name>
</gene>
<keyword evidence="1" id="KW-0902">Two-component regulatory system</keyword>
<reference evidence="4 5" key="1">
    <citation type="submission" date="2018-11" db="EMBL/GenBank/DDBJ databases">
        <title>Genomic Encyclopedia of Type Strains, Phase IV (KMG-IV): sequencing the most valuable type-strain genomes for metagenomic binning, comparative biology and taxonomic classification.</title>
        <authorList>
            <person name="Goeker M."/>
        </authorList>
    </citation>
    <scope>NUCLEOTIDE SEQUENCE [LARGE SCALE GENOMIC DNA]</scope>
    <source>
        <strain evidence="4 5">DSM 104731</strain>
    </source>
</reference>
<feature type="modified residue" description="Phosphohistidine" evidence="2">
    <location>
        <position position="51"/>
    </location>
</feature>
<protein>
    <submittedName>
        <fullName evidence="4">Hpt domain-containing protein</fullName>
    </submittedName>
</protein>
<dbReference type="Proteomes" id="UP000269689">
    <property type="component" value="Unassembled WGS sequence"/>
</dbReference>
<dbReference type="OrthoDB" id="7867809at2"/>
<evidence type="ECO:0000256" key="1">
    <source>
        <dbReference type="ARBA" id="ARBA00023012"/>
    </source>
</evidence>
<dbReference type="InterPro" id="IPR036641">
    <property type="entry name" value="HPT_dom_sf"/>
</dbReference>
<dbReference type="GO" id="GO:0000160">
    <property type="term" value="P:phosphorelay signal transduction system"/>
    <property type="evidence" value="ECO:0007669"/>
    <property type="project" value="UniProtKB-KW"/>
</dbReference>
<dbReference type="Gene3D" id="1.20.120.160">
    <property type="entry name" value="HPT domain"/>
    <property type="match status" value="1"/>
</dbReference>
<dbReference type="EMBL" id="RKQK01000004">
    <property type="protein sequence ID" value="RPE64701.1"/>
    <property type="molecule type" value="Genomic_DNA"/>
</dbReference>
<comment type="caution">
    <text evidence="4">The sequence shown here is derived from an EMBL/GenBank/DDBJ whole genome shotgun (WGS) entry which is preliminary data.</text>
</comment>
<evidence type="ECO:0000313" key="5">
    <source>
        <dbReference type="Proteomes" id="UP000269689"/>
    </source>
</evidence>
<dbReference type="InterPro" id="IPR008207">
    <property type="entry name" value="Sig_transdc_His_kin_Hpt_dom"/>
</dbReference>
<evidence type="ECO:0000259" key="3">
    <source>
        <dbReference type="PROSITE" id="PS50894"/>
    </source>
</evidence>
<organism evidence="4 5">
    <name type="scientific">Pacificibacter maritimus</name>
    <dbReference type="NCBI Taxonomy" id="762213"/>
    <lineage>
        <taxon>Bacteria</taxon>
        <taxon>Pseudomonadati</taxon>
        <taxon>Pseudomonadota</taxon>
        <taxon>Alphaproteobacteria</taxon>
        <taxon>Rhodobacterales</taxon>
        <taxon>Roseobacteraceae</taxon>
        <taxon>Pacificibacter</taxon>
    </lineage>
</organism>
<evidence type="ECO:0000313" key="4">
    <source>
        <dbReference type="EMBL" id="RPE64701.1"/>
    </source>
</evidence>
<sequence length="110" mass="12421">MIDWDRVIELRNEVGSDDFDEVVDLFLNEVDEVIERLRAGSDRSQLESDLHFLKGSCLNLGFATFSTLCQRGESMAASGMASDVNVEDMLDVYEKSRSTFIEKSSHYLSS</sequence>
<evidence type="ECO:0000256" key="2">
    <source>
        <dbReference type="PROSITE-ProRule" id="PRU00110"/>
    </source>
</evidence>
<dbReference type="SUPFAM" id="SSF47226">
    <property type="entry name" value="Histidine-containing phosphotransfer domain, HPT domain"/>
    <property type="match status" value="1"/>
</dbReference>
<dbReference type="GO" id="GO:0004672">
    <property type="term" value="F:protein kinase activity"/>
    <property type="evidence" value="ECO:0007669"/>
    <property type="project" value="UniProtKB-ARBA"/>
</dbReference>
<feature type="domain" description="HPt" evidence="3">
    <location>
        <begin position="11"/>
        <end position="107"/>
    </location>
</feature>
<dbReference type="RefSeq" id="WP_123793557.1">
    <property type="nucleotide sequence ID" value="NZ_RKQK01000004.1"/>
</dbReference>
<name>A0A3N4UC09_9RHOB</name>
<accession>A0A3N4UC09</accession>
<keyword evidence="5" id="KW-1185">Reference proteome</keyword>
<dbReference type="Pfam" id="PF01627">
    <property type="entry name" value="Hpt"/>
    <property type="match status" value="1"/>
</dbReference>
<keyword evidence="2" id="KW-0597">Phosphoprotein</keyword>
<dbReference type="AlphaFoldDB" id="A0A3N4UC09"/>
<dbReference type="PROSITE" id="PS50894">
    <property type="entry name" value="HPT"/>
    <property type="match status" value="1"/>
</dbReference>
<dbReference type="CDD" id="cd00088">
    <property type="entry name" value="HPT"/>
    <property type="match status" value="1"/>
</dbReference>